<dbReference type="InterPro" id="IPR011034">
    <property type="entry name" value="Formyl_transferase-like_C_sf"/>
</dbReference>
<evidence type="ECO:0000259" key="2">
    <source>
        <dbReference type="Pfam" id="PF02911"/>
    </source>
</evidence>
<dbReference type="STRING" id="402734.SAMN05660918_2723"/>
<keyword evidence="3" id="KW-0808">Transferase</keyword>
<dbReference type="SUPFAM" id="SSF50486">
    <property type="entry name" value="FMT C-terminal domain-like"/>
    <property type="match status" value="1"/>
</dbReference>
<reference evidence="4" key="1">
    <citation type="submission" date="2016-10" db="EMBL/GenBank/DDBJ databases">
        <authorList>
            <person name="Varghese N."/>
            <person name="Submissions S."/>
        </authorList>
    </citation>
    <scope>NUCLEOTIDE SEQUENCE [LARGE SCALE GENOMIC DNA]</scope>
    <source>
        <strain evidence="4">DSM 17934</strain>
    </source>
</reference>
<gene>
    <name evidence="3" type="ORF">SAMN05660918_2723</name>
</gene>
<accession>A0A1H6X7Q8</accession>
<dbReference type="SUPFAM" id="SSF53328">
    <property type="entry name" value="Formyltransferase"/>
    <property type="match status" value="1"/>
</dbReference>
<evidence type="ECO:0000313" key="4">
    <source>
        <dbReference type="Proteomes" id="UP000199702"/>
    </source>
</evidence>
<name>A0A1H6X7Q8_9FLAO</name>
<dbReference type="Pfam" id="PF00551">
    <property type="entry name" value="Formyl_trans_N"/>
    <property type="match status" value="1"/>
</dbReference>
<evidence type="ECO:0000259" key="1">
    <source>
        <dbReference type="Pfam" id="PF00551"/>
    </source>
</evidence>
<feature type="domain" description="Formyl transferase N-terminal" evidence="1">
    <location>
        <begin position="69"/>
        <end position="175"/>
    </location>
</feature>
<dbReference type="GO" id="GO:0004479">
    <property type="term" value="F:methionyl-tRNA formyltransferase activity"/>
    <property type="evidence" value="ECO:0007669"/>
    <property type="project" value="TreeGrafter"/>
</dbReference>
<dbReference type="Pfam" id="PF02911">
    <property type="entry name" value="Formyl_trans_C"/>
    <property type="match status" value="1"/>
</dbReference>
<dbReference type="EMBL" id="FNYA01000007">
    <property type="protein sequence ID" value="SEJ22637.1"/>
    <property type="molecule type" value="Genomic_DNA"/>
</dbReference>
<dbReference type="InterPro" id="IPR002376">
    <property type="entry name" value="Formyl_transf_N"/>
</dbReference>
<dbReference type="InterPro" id="IPR005793">
    <property type="entry name" value="Formyl_trans_C"/>
</dbReference>
<dbReference type="Gene3D" id="3.40.50.12230">
    <property type="match status" value="1"/>
</dbReference>
<proteinExistence type="predicted"/>
<feature type="domain" description="Formyl transferase C-terminal" evidence="2">
    <location>
        <begin position="212"/>
        <end position="302"/>
    </location>
</feature>
<dbReference type="PANTHER" id="PTHR11138">
    <property type="entry name" value="METHIONYL-TRNA FORMYLTRANSFERASE"/>
    <property type="match status" value="1"/>
</dbReference>
<dbReference type="PANTHER" id="PTHR11138:SF5">
    <property type="entry name" value="METHIONYL-TRNA FORMYLTRANSFERASE, MITOCHONDRIAL"/>
    <property type="match status" value="1"/>
</dbReference>
<evidence type="ECO:0000313" key="3">
    <source>
        <dbReference type="EMBL" id="SEJ22637.1"/>
    </source>
</evidence>
<sequence length="313" mass="35086">MPVFNMDTTKKILVLCGGKFAFPALQLLAYEKFICGIGIGKGSDTIIEALERESKDSNIGFKSFCNKKSMLEMRAWIDDLQPDYIFCISFPFLLPETILSYGHDKFINFHPGPLPQYRGVMPIFEVLKNQETETAICAHFMNSKFDEGNIIFNDPIAIQKGDTYGKLTVKLSERMAQVTLNMANMLQFASSIPNQPQDETISCYYEKPQLSDTYINWKRMDADEIIALINACNPWNIGADATLFGEQIKIIVASLLHEPHENQPGTIVSLNDTINIACEDNMQIAIEILSTDKGIMTAAQFALLYPVPTSTLN</sequence>
<dbReference type="Proteomes" id="UP000199702">
    <property type="component" value="Unassembled WGS sequence"/>
</dbReference>
<dbReference type="AlphaFoldDB" id="A0A1H6X7Q8"/>
<organism evidence="3 4">
    <name type="scientific">Flavobacterium terrigena</name>
    <dbReference type="NCBI Taxonomy" id="402734"/>
    <lineage>
        <taxon>Bacteria</taxon>
        <taxon>Pseudomonadati</taxon>
        <taxon>Bacteroidota</taxon>
        <taxon>Flavobacteriia</taxon>
        <taxon>Flavobacteriales</taxon>
        <taxon>Flavobacteriaceae</taxon>
        <taxon>Flavobacterium</taxon>
    </lineage>
</organism>
<dbReference type="InterPro" id="IPR036477">
    <property type="entry name" value="Formyl_transf_N_sf"/>
</dbReference>
<keyword evidence="4" id="KW-1185">Reference proteome</keyword>
<protein>
    <submittedName>
        <fullName evidence="3">Methionyl-tRNA formyltransferase</fullName>
    </submittedName>
</protein>